<reference evidence="7" key="2">
    <citation type="submission" date="2013-03" db="EMBL/GenBank/DDBJ databases">
        <authorList>
            <person name="Motta M.C.M."/>
            <person name="Martins A.C.A."/>
            <person name="Preta C.M.C.C."/>
            <person name="Silva R."/>
            <person name="de Souza S.S."/>
            <person name="Klein C.C."/>
            <person name="de Almeida L.G.P."/>
            <person name="Cunha O.L."/>
            <person name="Colabardini A.C."/>
            <person name="Lima B.A."/>
            <person name="Machado C.R."/>
            <person name="Soares C.M.A."/>
            <person name="de Menezes C.B.A."/>
            <person name="Bartolomeu D.C."/>
            <person name="Grisard E.C."/>
            <person name="Fantinatti-Garboggini F."/>
            <person name="Rodrigues-Luiz G.F."/>
            <person name="Wagner G."/>
            <person name="Goldman G.H."/>
            <person name="Fietto J.L.R."/>
            <person name="Ciapina L.P."/>
            <person name="Brocchi M."/>
            <person name="Elias M.C."/>
            <person name="Goldman M.H.S."/>
            <person name="Sagot M.-F."/>
            <person name="Pereira M."/>
            <person name="Stoco P.H."/>
            <person name="Teixeira S.M.R."/>
            <person name="de Mendonca-Neto R.P."/>
            <person name="Maciel T.E.F."/>
            <person name="Mendes T.A.O."/>
            <person name="Urmenyi T.P."/>
            <person name="Teixeira M.M.G."/>
            <person name="de Camargo E.F.P."/>
            <person name="de Sousa W."/>
            <person name="Schenkman S."/>
            <person name="de Vasconcelos A.T.R."/>
        </authorList>
    </citation>
    <scope>NUCLEOTIDE SEQUENCE</scope>
</reference>
<dbReference type="Gene3D" id="2.60.40.1180">
    <property type="entry name" value="Golgi alpha-mannosidase II"/>
    <property type="match status" value="1"/>
</dbReference>
<dbReference type="CDD" id="cd00044">
    <property type="entry name" value="CysPc"/>
    <property type="match status" value="1"/>
</dbReference>
<dbReference type="InterPro" id="IPR015232">
    <property type="entry name" value="DUF1935"/>
</dbReference>
<dbReference type="EMBL" id="ATMH01003850">
    <property type="protein sequence ID" value="EPY30853.1"/>
    <property type="molecule type" value="Genomic_DNA"/>
</dbReference>
<evidence type="ECO:0000256" key="3">
    <source>
        <dbReference type="PROSITE-ProRule" id="PRU00239"/>
    </source>
</evidence>
<feature type="active site" evidence="2 3">
    <location>
        <position position="337"/>
    </location>
</feature>
<dbReference type="InterPro" id="IPR036310">
    <property type="entry name" value="Smp-1-like_sf"/>
</dbReference>
<dbReference type="InterPro" id="IPR038765">
    <property type="entry name" value="Papain-like_cys_pep_sf"/>
</dbReference>
<keyword evidence="3" id="KW-0378">Hydrolase</keyword>
<dbReference type="InterPro" id="IPR022684">
    <property type="entry name" value="Calpain_cysteine_protease"/>
</dbReference>
<proteinExistence type="inferred from homology"/>
<evidence type="ECO:0000256" key="4">
    <source>
        <dbReference type="SAM" id="MobiDB-lite"/>
    </source>
</evidence>
<feature type="active site" evidence="2 3">
    <location>
        <position position="542"/>
    </location>
</feature>
<evidence type="ECO:0000313" key="6">
    <source>
        <dbReference type="EMBL" id="EPY19819.1"/>
    </source>
</evidence>
<keyword evidence="3" id="KW-0788">Thiol protease</keyword>
<dbReference type="GO" id="GO:0006508">
    <property type="term" value="P:proteolysis"/>
    <property type="evidence" value="ECO:0007669"/>
    <property type="project" value="UniProtKB-KW"/>
</dbReference>
<dbReference type="GO" id="GO:0004198">
    <property type="term" value="F:calcium-dependent cysteine-type endopeptidase activity"/>
    <property type="evidence" value="ECO:0007669"/>
    <property type="project" value="InterPro"/>
</dbReference>
<dbReference type="OrthoDB" id="424753at2759"/>
<dbReference type="PROSITE" id="PS50203">
    <property type="entry name" value="CALPAIN_CAT"/>
    <property type="match status" value="1"/>
</dbReference>
<dbReference type="SUPFAM" id="SSF54001">
    <property type="entry name" value="Cysteine proteinases"/>
    <property type="match status" value="1"/>
</dbReference>
<evidence type="ECO:0000313" key="7">
    <source>
        <dbReference type="EMBL" id="EPY30853.1"/>
    </source>
</evidence>
<reference evidence="7 8" key="1">
    <citation type="journal article" date="2013" name="PLoS ONE">
        <title>Predicting the Proteins of Angomonas deanei, Strigomonas culicis and Their Respective Endosymbionts Reveals New Aspects of the Trypanosomatidae Family.</title>
        <authorList>
            <person name="Motta M.C."/>
            <person name="Martins A.C."/>
            <person name="de Souza S.S."/>
            <person name="Catta-Preta C.M."/>
            <person name="Silva R."/>
            <person name="Klein C.C."/>
            <person name="de Almeida L.G."/>
            <person name="de Lima Cunha O."/>
            <person name="Ciapina L.P."/>
            <person name="Brocchi M."/>
            <person name="Colabardini A.C."/>
            <person name="de Araujo Lima B."/>
            <person name="Machado C.R."/>
            <person name="de Almeida Soares C.M."/>
            <person name="Probst C.M."/>
            <person name="de Menezes C.B."/>
            <person name="Thompson C.E."/>
            <person name="Bartholomeu D.C."/>
            <person name="Gradia D.F."/>
            <person name="Pavoni D.P."/>
            <person name="Grisard E.C."/>
            <person name="Fantinatti-Garboggini F."/>
            <person name="Marchini F.K."/>
            <person name="Rodrigues-Luiz G.F."/>
            <person name="Wagner G."/>
            <person name="Goldman G.H."/>
            <person name="Fietto J.L."/>
            <person name="Elias M.C."/>
            <person name="Goldman M.H."/>
            <person name="Sagot M.F."/>
            <person name="Pereira M."/>
            <person name="Stoco P.H."/>
            <person name="de Mendonca-Neto R.P."/>
            <person name="Teixeira S.M."/>
            <person name="Maciel T.E."/>
            <person name="de Oliveira Mendes T.A."/>
            <person name="Urmenyi T.P."/>
            <person name="de Souza W."/>
            <person name="Schenkman S."/>
            <person name="de Vasconcelos A.T."/>
        </authorList>
    </citation>
    <scope>NUCLEOTIDE SEQUENCE [LARGE SCALE GENOMIC DNA]</scope>
</reference>
<protein>
    <submittedName>
        <fullName evidence="7">Calpain-like cysteine peptidase</fullName>
    </submittedName>
</protein>
<feature type="compositionally biased region" description="Basic and acidic residues" evidence="4">
    <location>
        <begin position="26"/>
        <end position="35"/>
    </location>
</feature>
<dbReference type="Pfam" id="PF09149">
    <property type="entry name" value="DUF1935"/>
    <property type="match status" value="1"/>
</dbReference>
<organism evidence="7 8">
    <name type="scientific">Strigomonas culicis</name>
    <dbReference type="NCBI Taxonomy" id="28005"/>
    <lineage>
        <taxon>Eukaryota</taxon>
        <taxon>Discoba</taxon>
        <taxon>Euglenozoa</taxon>
        <taxon>Kinetoplastea</taxon>
        <taxon>Metakinetoplastina</taxon>
        <taxon>Trypanosomatida</taxon>
        <taxon>Trypanosomatidae</taxon>
        <taxon>Strigomonadinae</taxon>
        <taxon>Strigomonas</taxon>
    </lineage>
</organism>
<dbReference type="SMART" id="SM00230">
    <property type="entry name" value="CysPc"/>
    <property type="match status" value="1"/>
</dbReference>
<dbReference type="PROSITE" id="PS00139">
    <property type="entry name" value="THIOL_PROTEASE_CYS"/>
    <property type="match status" value="1"/>
</dbReference>
<dbReference type="EMBL" id="ATMH01009282">
    <property type="protein sequence ID" value="EPY19819.1"/>
    <property type="molecule type" value="Genomic_DNA"/>
</dbReference>
<comment type="caution">
    <text evidence="7">The sequence shown here is derived from an EMBL/GenBank/DDBJ whole genome shotgun (WGS) entry which is preliminary data.</text>
</comment>
<feature type="region of interest" description="Disordered" evidence="4">
    <location>
        <begin position="1"/>
        <end position="123"/>
    </location>
</feature>
<comment type="similarity">
    <text evidence="1">Belongs to the peptidase C2 family.</text>
</comment>
<name>S9UPN6_9TRYP</name>
<dbReference type="AlphaFoldDB" id="S9UPN6"/>
<dbReference type="PRINTS" id="PR00704">
    <property type="entry name" value="CALPAIN"/>
</dbReference>
<gene>
    <name evidence="7" type="ORF">STCU_03850</name>
    <name evidence="6" type="ORF">STCU_09282</name>
</gene>
<dbReference type="InterPro" id="IPR013780">
    <property type="entry name" value="Glyco_hydro_b"/>
</dbReference>
<dbReference type="SUPFAM" id="SSF101601">
    <property type="entry name" value="Smp-1-like"/>
    <property type="match status" value="1"/>
</dbReference>
<evidence type="ECO:0000256" key="1">
    <source>
        <dbReference type="ARBA" id="ARBA00007623"/>
    </source>
</evidence>
<dbReference type="Gene3D" id="3.90.70.10">
    <property type="entry name" value="Cysteine proteinases"/>
    <property type="match status" value="1"/>
</dbReference>
<evidence type="ECO:0000256" key="2">
    <source>
        <dbReference type="PIRSR" id="PIRSR622684-1"/>
    </source>
</evidence>
<feature type="active site" evidence="2 3">
    <location>
        <position position="522"/>
    </location>
</feature>
<accession>S9UPN6</accession>
<keyword evidence="8" id="KW-1185">Reference proteome</keyword>
<dbReference type="InterPro" id="IPR001300">
    <property type="entry name" value="Peptidase_C2_calpain_cat"/>
</dbReference>
<feature type="compositionally biased region" description="Acidic residues" evidence="4">
    <location>
        <begin position="37"/>
        <end position="52"/>
    </location>
</feature>
<dbReference type="InterPro" id="IPR000169">
    <property type="entry name" value="Pept_cys_AS"/>
</dbReference>
<dbReference type="Pfam" id="PF00648">
    <property type="entry name" value="Peptidase_C2"/>
    <property type="match status" value="1"/>
</dbReference>
<keyword evidence="3" id="KW-0645">Protease</keyword>
<sequence length="839" mass="93272">MASYPPTEACEVSNNSLFSDSMEFDEAQKPPKAPEEIAAELENEASEEEPEVEQAPPREPTPEPVQQGAAHLKHRKTAGKQATNWAPLQLAVPRDDPEDEFDISSAQKPIYEEEEAEGGKKKRRVTFQHGEPDMEGDVTNCFEEPGLLYRIVDKKNKTWAFYNDSLSFEVHVVCTFGKHSKLEALENTQIRRDANGDYIAEVTVYPCETELFVRGFVNGFTSKLRALPLSDTYYQQRAALQHESTIQQEIDAIREIVGDETDAEVILQVCLENNLPFVDLSFPPEQPSIDTGASKPFKQLPWARPSNYLKPEQADQVRLFRNGIVPGDVNQGELGDCWLMCALATHAEEADAVIKMFRHPKGPEYGRRERALGAYRVTFNKNGLWRSVLVDDYLPLIANTPKFAHSNDPCELWPAILEKAFAKLHRSYAMIQSGDPVHALTDMTGCPSMRFDDDFAEAQERGSANLELFQRWLAWDAAGYQLLLTTPGKAPAITPGSNNVPDFSEEPELEQQMAGTGLLPGHAYSVLAVRSIGDAHLVKVRNAWCYGAEWAGAWSRSSSLWTERPEVEEACGFDAAETTTLWMAYEDILEHFNGGGVHFLERRAYDYRLPLTFADCRPSAVIEITVTAPTTFMLTLSNIDHRGIQGEGAAADEDAGGIDYPPVMLSLCQPAEPGDDVYRVKLNTSADTMQPSDSKWTFLQAREISMRVDIDPQDGPTLLVPRLLETDTTVGSAAVGEPYEELVNPVHFLNNYDRSFPDEAGAAEERKEIPATLGIRLAAPLGSGGAAQVRLKKISGSNSVFENFPKFPTDDVEDVEELYFQMKEPTKGFADEKMGTELA</sequence>
<evidence type="ECO:0000259" key="5">
    <source>
        <dbReference type="PROSITE" id="PS50203"/>
    </source>
</evidence>
<dbReference type="PANTHER" id="PTHR10183:SF423">
    <property type="entry name" value="LEUCINE-RICH REPEAT PROTEIN (LRRP)"/>
    <property type="match status" value="1"/>
</dbReference>
<dbReference type="PANTHER" id="PTHR10183">
    <property type="entry name" value="CALPAIN"/>
    <property type="match status" value="1"/>
</dbReference>
<evidence type="ECO:0000313" key="8">
    <source>
        <dbReference type="Proteomes" id="UP000015354"/>
    </source>
</evidence>
<feature type="domain" description="Calpain catalytic" evidence="5">
    <location>
        <begin position="276"/>
        <end position="601"/>
    </location>
</feature>
<dbReference type="Proteomes" id="UP000015354">
    <property type="component" value="Unassembled WGS sequence"/>
</dbReference>